<evidence type="ECO:0000256" key="5">
    <source>
        <dbReference type="ARBA" id="ARBA00023136"/>
    </source>
</evidence>
<dbReference type="GO" id="GO:0045259">
    <property type="term" value="C:proton-transporting ATP synthase complex"/>
    <property type="evidence" value="ECO:0007669"/>
    <property type="project" value="UniProtKB-KW"/>
</dbReference>
<dbReference type="PANTHER" id="PTHR13822:SF10">
    <property type="entry name" value="ATP SYNTHASE EPSILON CHAIN, CHLOROPLASTIC"/>
    <property type="match status" value="1"/>
</dbReference>
<evidence type="ECO:0000259" key="8">
    <source>
        <dbReference type="Pfam" id="PF02823"/>
    </source>
</evidence>
<gene>
    <name evidence="9" type="ORF">METZ01_LOCUS16857</name>
</gene>
<dbReference type="EMBL" id="UINC01000928">
    <property type="protein sequence ID" value="SUZ64003.1"/>
    <property type="molecule type" value="Genomic_DNA"/>
</dbReference>
<proteinExistence type="inferred from homology"/>
<dbReference type="InterPro" id="IPR001469">
    <property type="entry name" value="ATP_synth_F1_dsu/esu"/>
</dbReference>
<sequence length="127" mass="13149">MQVELVSPEAVLFSGECSQVVTRTVDGDIAFLDNHAPFIGALDIGQTQLWATDGVISLAINGGFVEVSGNAVTILSDGAMAAQEVDPSEAESDLAIAEEALASDADDQDAANAKKWAETRLQVAATV</sequence>
<reference evidence="9" key="1">
    <citation type="submission" date="2018-05" db="EMBL/GenBank/DDBJ databases">
        <authorList>
            <person name="Lanie J.A."/>
            <person name="Ng W.-L."/>
            <person name="Kazmierczak K.M."/>
            <person name="Andrzejewski T.M."/>
            <person name="Davidsen T.M."/>
            <person name="Wayne K.J."/>
            <person name="Tettelin H."/>
            <person name="Glass J.I."/>
            <person name="Rusch D."/>
            <person name="Podicherti R."/>
            <person name="Tsui H.-C.T."/>
            <person name="Winkler M.E."/>
        </authorList>
    </citation>
    <scope>NUCLEOTIDE SEQUENCE</scope>
</reference>
<keyword evidence="7" id="KW-0066">ATP synthesis</keyword>
<accession>A0A381PEU1</accession>
<dbReference type="InterPro" id="IPR036771">
    <property type="entry name" value="ATPsynth_dsu/esu_N"/>
</dbReference>
<evidence type="ECO:0000313" key="9">
    <source>
        <dbReference type="EMBL" id="SUZ64003.1"/>
    </source>
</evidence>
<keyword evidence="6" id="KW-0139">CF(1)</keyword>
<dbReference type="InterPro" id="IPR020546">
    <property type="entry name" value="ATP_synth_F1_dsu/esu_N"/>
</dbReference>
<evidence type="ECO:0000256" key="1">
    <source>
        <dbReference type="ARBA" id="ARBA00004170"/>
    </source>
</evidence>
<evidence type="ECO:0000256" key="7">
    <source>
        <dbReference type="ARBA" id="ARBA00023310"/>
    </source>
</evidence>
<dbReference type="Gene3D" id="2.60.15.10">
    <property type="entry name" value="F0F1 ATP synthase delta/epsilon subunit, N-terminal"/>
    <property type="match status" value="1"/>
</dbReference>
<dbReference type="PANTHER" id="PTHR13822">
    <property type="entry name" value="ATP SYNTHASE DELTA/EPSILON CHAIN"/>
    <property type="match status" value="1"/>
</dbReference>
<dbReference type="CDD" id="cd12152">
    <property type="entry name" value="F1-ATPase_delta"/>
    <property type="match status" value="1"/>
</dbReference>
<dbReference type="Pfam" id="PF02823">
    <property type="entry name" value="ATP-synt_DE_N"/>
    <property type="match status" value="1"/>
</dbReference>
<organism evidence="9">
    <name type="scientific">marine metagenome</name>
    <dbReference type="NCBI Taxonomy" id="408172"/>
    <lineage>
        <taxon>unclassified sequences</taxon>
        <taxon>metagenomes</taxon>
        <taxon>ecological metagenomes</taxon>
    </lineage>
</organism>
<keyword evidence="3" id="KW-0813">Transport</keyword>
<dbReference type="NCBIfam" id="TIGR01216">
    <property type="entry name" value="ATP_synt_epsi"/>
    <property type="match status" value="1"/>
</dbReference>
<evidence type="ECO:0000256" key="2">
    <source>
        <dbReference type="ARBA" id="ARBA00005712"/>
    </source>
</evidence>
<evidence type="ECO:0000256" key="6">
    <source>
        <dbReference type="ARBA" id="ARBA00023196"/>
    </source>
</evidence>
<dbReference type="AlphaFoldDB" id="A0A381PEU1"/>
<dbReference type="GO" id="GO:0046933">
    <property type="term" value="F:proton-transporting ATP synthase activity, rotational mechanism"/>
    <property type="evidence" value="ECO:0007669"/>
    <property type="project" value="InterPro"/>
</dbReference>
<comment type="similarity">
    <text evidence="2">Belongs to the ATPase epsilon chain family.</text>
</comment>
<name>A0A381PEU1_9ZZZZ</name>
<keyword evidence="4" id="KW-0406">Ion transport</keyword>
<keyword evidence="5" id="KW-0472">Membrane</keyword>
<comment type="subcellular location">
    <subcellularLocation>
        <location evidence="1">Membrane</location>
        <topology evidence="1">Peripheral membrane protein</topology>
    </subcellularLocation>
</comment>
<feature type="domain" description="ATP synthase F1 complex delta/epsilon subunit N-terminal" evidence="8">
    <location>
        <begin position="1"/>
        <end position="79"/>
    </location>
</feature>
<dbReference type="HAMAP" id="MF_00530">
    <property type="entry name" value="ATP_synth_epsil_bac"/>
    <property type="match status" value="1"/>
</dbReference>
<evidence type="ECO:0000256" key="4">
    <source>
        <dbReference type="ARBA" id="ARBA00023065"/>
    </source>
</evidence>
<evidence type="ECO:0000256" key="3">
    <source>
        <dbReference type="ARBA" id="ARBA00022448"/>
    </source>
</evidence>
<protein>
    <recommendedName>
        <fullName evidence="8">ATP synthase F1 complex delta/epsilon subunit N-terminal domain-containing protein</fullName>
    </recommendedName>
</protein>
<dbReference type="SUPFAM" id="SSF51344">
    <property type="entry name" value="Epsilon subunit of F1F0-ATP synthase N-terminal domain"/>
    <property type="match status" value="1"/>
</dbReference>